<accession>A0A835R897</accession>
<name>A0A835R897_VANPL</name>
<proteinExistence type="predicted"/>
<reference evidence="1 2" key="1">
    <citation type="journal article" date="2020" name="Nat. Food">
        <title>A phased Vanilla planifolia genome enables genetic improvement of flavour and production.</title>
        <authorList>
            <person name="Hasing T."/>
            <person name="Tang H."/>
            <person name="Brym M."/>
            <person name="Khazi F."/>
            <person name="Huang T."/>
            <person name="Chambers A.H."/>
        </authorList>
    </citation>
    <scope>NUCLEOTIDE SEQUENCE [LARGE SCALE GENOMIC DNA]</scope>
    <source>
        <tissue evidence="1">Leaf</tissue>
    </source>
</reference>
<dbReference type="EMBL" id="JADCNM010000004">
    <property type="protein sequence ID" value="KAG0487385.1"/>
    <property type="molecule type" value="Genomic_DNA"/>
</dbReference>
<comment type="caution">
    <text evidence="1">The sequence shown here is derived from an EMBL/GenBank/DDBJ whole genome shotgun (WGS) entry which is preliminary data.</text>
</comment>
<evidence type="ECO:0000313" key="1">
    <source>
        <dbReference type="EMBL" id="KAG0487385.1"/>
    </source>
</evidence>
<protein>
    <submittedName>
        <fullName evidence="1">Uncharacterized protein</fullName>
    </submittedName>
</protein>
<dbReference type="Proteomes" id="UP000639772">
    <property type="component" value="Unassembled WGS sequence"/>
</dbReference>
<dbReference type="AlphaFoldDB" id="A0A835R897"/>
<evidence type="ECO:0000313" key="2">
    <source>
        <dbReference type="Proteomes" id="UP000639772"/>
    </source>
</evidence>
<sequence>MMPSPQDEEMRPPFHVIAIWEALKLGSSAAINHIDSIVSLHAGMRRVSFRSQKTGFDRLQMGQRNMVCLWLRISRLRPLLMGIGGGYGEIAWFRTCRTGSCGRDCSLLPLL</sequence>
<organism evidence="1 2">
    <name type="scientific">Vanilla planifolia</name>
    <name type="common">Vanilla</name>
    <dbReference type="NCBI Taxonomy" id="51239"/>
    <lineage>
        <taxon>Eukaryota</taxon>
        <taxon>Viridiplantae</taxon>
        <taxon>Streptophyta</taxon>
        <taxon>Embryophyta</taxon>
        <taxon>Tracheophyta</taxon>
        <taxon>Spermatophyta</taxon>
        <taxon>Magnoliopsida</taxon>
        <taxon>Liliopsida</taxon>
        <taxon>Asparagales</taxon>
        <taxon>Orchidaceae</taxon>
        <taxon>Vanilloideae</taxon>
        <taxon>Vanilleae</taxon>
        <taxon>Vanilla</taxon>
    </lineage>
</organism>
<gene>
    <name evidence="1" type="ORF">HPP92_009480</name>
</gene>